<dbReference type="Gene3D" id="1.10.3210.10">
    <property type="entry name" value="Hypothetical protein af1432"/>
    <property type="match status" value="1"/>
</dbReference>
<evidence type="ECO:0000313" key="3">
    <source>
        <dbReference type="EMBL" id="MDV2078839.1"/>
    </source>
</evidence>
<dbReference type="EMBL" id="JAWIIJ010000005">
    <property type="protein sequence ID" value="MDV2078839.1"/>
    <property type="molecule type" value="Genomic_DNA"/>
</dbReference>
<organism evidence="3 4">
    <name type="scientific">Marinobacter xestospongiae</name>
    <dbReference type="NCBI Taxonomy" id="994319"/>
    <lineage>
        <taxon>Bacteria</taxon>
        <taxon>Pseudomonadati</taxon>
        <taxon>Pseudomonadota</taxon>
        <taxon>Gammaproteobacteria</taxon>
        <taxon>Pseudomonadales</taxon>
        <taxon>Marinobacteraceae</taxon>
        <taxon>Marinobacter</taxon>
    </lineage>
</organism>
<protein>
    <submittedName>
        <fullName evidence="3">HD-GYP domain-containing protein</fullName>
    </submittedName>
</protein>
<dbReference type="RefSeq" id="WP_248168603.1">
    <property type="nucleotide sequence ID" value="NZ_BAABBC010000037.1"/>
</dbReference>
<comment type="caution">
    <text evidence="3">The sequence shown here is derived from an EMBL/GenBank/DDBJ whole genome shotgun (WGS) entry which is preliminary data.</text>
</comment>
<dbReference type="InterPro" id="IPR006674">
    <property type="entry name" value="HD_domain"/>
</dbReference>
<evidence type="ECO:0000259" key="1">
    <source>
        <dbReference type="PROSITE" id="PS51831"/>
    </source>
</evidence>
<dbReference type="PROSITE" id="PS51832">
    <property type="entry name" value="HD_GYP"/>
    <property type="match status" value="1"/>
</dbReference>
<dbReference type="InterPro" id="IPR037522">
    <property type="entry name" value="HD_GYP_dom"/>
</dbReference>
<dbReference type="InterPro" id="IPR003607">
    <property type="entry name" value="HD/PDEase_dom"/>
</dbReference>
<dbReference type="PROSITE" id="PS51831">
    <property type="entry name" value="HD"/>
    <property type="match status" value="1"/>
</dbReference>
<gene>
    <name evidence="3" type="ORF">RYS15_09085</name>
</gene>
<evidence type="ECO:0000259" key="2">
    <source>
        <dbReference type="PROSITE" id="PS51832"/>
    </source>
</evidence>
<dbReference type="SUPFAM" id="SSF109604">
    <property type="entry name" value="HD-domain/PDEase-like"/>
    <property type="match status" value="1"/>
</dbReference>
<reference evidence="3 4" key="1">
    <citation type="submission" date="2023-10" db="EMBL/GenBank/DDBJ databases">
        <title>Characteristics and mechanism of a salt-tolerant marine origin heterotrophic nitrifying- aerobic denitrifying bacteria Marinobacter xestospongiae HN1.</title>
        <authorList>
            <person name="Qi R."/>
        </authorList>
    </citation>
    <scope>NUCLEOTIDE SEQUENCE [LARGE SCALE GENOMIC DNA]</scope>
    <source>
        <strain evidence="3 4">HN1</strain>
    </source>
</reference>
<dbReference type="PANTHER" id="PTHR43155">
    <property type="entry name" value="CYCLIC DI-GMP PHOSPHODIESTERASE PA4108-RELATED"/>
    <property type="match status" value="1"/>
</dbReference>
<dbReference type="CDD" id="cd00077">
    <property type="entry name" value="HDc"/>
    <property type="match status" value="1"/>
</dbReference>
<dbReference type="Proteomes" id="UP001269819">
    <property type="component" value="Unassembled WGS sequence"/>
</dbReference>
<name>A0ABU3VX39_9GAMM</name>
<feature type="domain" description="HD" evidence="1">
    <location>
        <begin position="162"/>
        <end position="285"/>
    </location>
</feature>
<dbReference type="InterPro" id="IPR021812">
    <property type="entry name" value="DUF3391"/>
</dbReference>
<keyword evidence="4" id="KW-1185">Reference proteome</keyword>
<proteinExistence type="predicted"/>
<feature type="domain" description="HD-GYP" evidence="2">
    <location>
        <begin position="140"/>
        <end position="336"/>
    </location>
</feature>
<dbReference type="Pfam" id="PF11871">
    <property type="entry name" value="DUF3391"/>
    <property type="match status" value="1"/>
</dbReference>
<sequence length="403" mass="44962">MIKRVPVTALEVGMYITDLNNDWIPHNTRNRRGFLRNETTIAKIRQMGVEFVYIDTARGKDTQDSEPAREVDARNAALLDDVGALKPLPKRVRPLADEMVIAQQIHGEAQNLVGNVLRDVKLGHAINITPFNELATELQESVFRNHNALSCLGRIRDKDNYLMEHSVNLSVLMSLFGKAMGCSADVQHQTIIGALLHDIGKILTPEEILHKPGRLSAAEFEEMKAHARHSRDILLATEGIGELTILTAAQHHEKMDGTGYPEGLRGDEISVYGRMVAISDVYDAITADRVYHKGMTPTQGLKKLLEWSGPHLDSALVQQFIRCIGLYPVGSLVLLESGRLGVVVESNDDDQRLPVVRVMYHTKFRMPITVETLDLASPGCQDRIVRAVDPEDYQINLKKFLAL</sequence>
<dbReference type="Pfam" id="PF13487">
    <property type="entry name" value="HD_5"/>
    <property type="match status" value="1"/>
</dbReference>
<evidence type="ECO:0000313" key="4">
    <source>
        <dbReference type="Proteomes" id="UP001269819"/>
    </source>
</evidence>
<dbReference type="PANTHER" id="PTHR43155:SF2">
    <property type="entry name" value="CYCLIC DI-GMP PHOSPHODIESTERASE PA4108"/>
    <property type="match status" value="1"/>
</dbReference>
<accession>A0ABU3VX39</accession>
<dbReference type="SMART" id="SM00471">
    <property type="entry name" value="HDc"/>
    <property type="match status" value="1"/>
</dbReference>